<evidence type="ECO:0000256" key="5">
    <source>
        <dbReference type="ARBA" id="ARBA00022803"/>
    </source>
</evidence>
<comment type="similarity">
    <text evidence="9">Belongs to the Tom70 family.</text>
</comment>
<name>A0A7R8WDF7_9CRUS</name>
<dbReference type="GO" id="GO:0030943">
    <property type="term" value="F:mitochondrion targeting sequence binding"/>
    <property type="evidence" value="ECO:0007669"/>
    <property type="project" value="TreeGrafter"/>
</dbReference>
<dbReference type="GO" id="GO:0005741">
    <property type="term" value="C:mitochondrial outer membrane"/>
    <property type="evidence" value="ECO:0007669"/>
    <property type="project" value="UniProtKB-SubCell"/>
</dbReference>
<evidence type="ECO:0000256" key="8">
    <source>
        <dbReference type="ARBA" id="ARBA00023136"/>
    </source>
</evidence>
<evidence type="ECO:0000256" key="2">
    <source>
        <dbReference type="ARBA" id="ARBA00022692"/>
    </source>
</evidence>
<keyword evidence="6" id="KW-1133">Transmembrane helix</keyword>
<dbReference type="Pfam" id="PF13181">
    <property type="entry name" value="TPR_8"/>
    <property type="match status" value="1"/>
</dbReference>
<evidence type="ECO:0000313" key="10">
    <source>
        <dbReference type="EMBL" id="CAD7228942.1"/>
    </source>
</evidence>
<dbReference type="PANTHER" id="PTHR46208">
    <property type="entry name" value="MITOCHONDRIAL IMPORT RECEPTOR SUBUNIT TOM70"/>
    <property type="match status" value="1"/>
</dbReference>
<keyword evidence="3" id="KW-0677">Repeat</keyword>
<reference evidence="10" key="1">
    <citation type="submission" date="2020-11" db="EMBL/GenBank/DDBJ databases">
        <authorList>
            <person name="Tran Van P."/>
        </authorList>
    </citation>
    <scope>NUCLEOTIDE SEQUENCE</scope>
</reference>
<evidence type="ECO:0000256" key="6">
    <source>
        <dbReference type="ARBA" id="ARBA00022989"/>
    </source>
</evidence>
<gene>
    <name evidence="10" type="ORF">CTOB1V02_LOCUS6820</name>
</gene>
<keyword evidence="4" id="KW-1000">Mitochondrion outer membrane</keyword>
<keyword evidence="7" id="KW-0496">Mitochondrion</keyword>
<dbReference type="GO" id="GO:0030150">
    <property type="term" value="P:protein import into mitochondrial matrix"/>
    <property type="evidence" value="ECO:0007669"/>
    <property type="project" value="TreeGrafter"/>
</dbReference>
<dbReference type="OrthoDB" id="66418at2759"/>
<evidence type="ECO:0000256" key="7">
    <source>
        <dbReference type="ARBA" id="ARBA00023128"/>
    </source>
</evidence>
<protein>
    <submittedName>
        <fullName evidence="10">Uncharacterized protein</fullName>
    </submittedName>
</protein>
<dbReference type="SUPFAM" id="SSF48452">
    <property type="entry name" value="TPR-like"/>
    <property type="match status" value="2"/>
</dbReference>
<proteinExistence type="inferred from homology"/>
<keyword evidence="2" id="KW-0812">Transmembrane</keyword>
<evidence type="ECO:0000256" key="3">
    <source>
        <dbReference type="ARBA" id="ARBA00022737"/>
    </source>
</evidence>
<keyword evidence="5" id="KW-0802">TPR repeat</keyword>
<dbReference type="SMART" id="SM00028">
    <property type="entry name" value="TPR"/>
    <property type="match status" value="8"/>
</dbReference>
<dbReference type="AlphaFoldDB" id="A0A7R8WDF7"/>
<dbReference type="GO" id="GO:0045039">
    <property type="term" value="P:protein insertion into mitochondrial inner membrane"/>
    <property type="evidence" value="ECO:0007669"/>
    <property type="project" value="TreeGrafter"/>
</dbReference>
<evidence type="ECO:0000256" key="9">
    <source>
        <dbReference type="ARBA" id="ARBA00038030"/>
    </source>
</evidence>
<dbReference type="InterPro" id="IPR011990">
    <property type="entry name" value="TPR-like_helical_dom_sf"/>
</dbReference>
<dbReference type="Gene3D" id="1.25.40.10">
    <property type="entry name" value="Tetratricopeptide repeat domain"/>
    <property type="match status" value="2"/>
</dbReference>
<accession>A0A7R8WDF7</accession>
<dbReference type="PANTHER" id="PTHR46208:SF1">
    <property type="entry name" value="MITOCHONDRIAL IMPORT RECEPTOR SUBUNIT TOM70"/>
    <property type="match status" value="1"/>
</dbReference>
<evidence type="ECO:0000256" key="1">
    <source>
        <dbReference type="ARBA" id="ARBA00004572"/>
    </source>
</evidence>
<organism evidence="10">
    <name type="scientific">Cyprideis torosa</name>
    <dbReference type="NCBI Taxonomy" id="163714"/>
    <lineage>
        <taxon>Eukaryota</taxon>
        <taxon>Metazoa</taxon>
        <taxon>Ecdysozoa</taxon>
        <taxon>Arthropoda</taxon>
        <taxon>Crustacea</taxon>
        <taxon>Oligostraca</taxon>
        <taxon>Ostracoda</taxon>
        <taxon>Podocopa</taxon>
        <taxon>Podocopida</taxon>
        <taxon>Cytherocopina</taxon>
        <taxon>Cytheroidea</taxon>
        <taxon>Cytherideidae</taxon>
        <taxon>Cyprideis</taxon>
    </lineage>
</organism>
<dbReference type="GO" id="GO:0008320">
    <property type="term" value="F:protein transmembrane transporter activity"/>
    <property type="evidence" value="ECO:0007669"/>
    <property type="project" value="TreeGrafter"/>
</dbReference>
<keyword evidence="8" id="KW-0472">Membrane</keyword>
<comment type="subcellular location">
    <subcellularLocation>
        <location evidence="1">Mitochondrion outer membrane</location>
        <topology evidence="1">Single-pass membrane protein</topology>
    </subcellularLocation>
</comment>
<evidence type="ECO:0000256" key="4">
    <source>
        <dbReference type="ARBA" id="ARBA00022787"/>
    </source>
</evidence>
<dbReference type="EMBL" id="OB661772">
    <property type="protein sequence ID" value="CAD7228942.1"/>
    <property type="molecule type" value="Genomic_DNA"/>
</dbReference>
<dbReference type="InterPro" id="IPR019734">
    <property type="entry name" value="TPR_rpt"/>
</dbReference>
<dbReference type="PROSITE" id="PS50005">
    <property type="entry name" value="TPR"/>
    <property type="match status" value="2"/>
</dbReference>
<sequence length="500" mass="56286">MAEQKKTEGNALFKSRNFEQAILKYTEGLECCPQDDKDTLALLHQNRAAAYEAVGEMERCLQDCDDALAANNRYVKALVRRSRVLEKQGDLLGALRDLTLSSFLGQNFCMDSFQRAQLLLMKLSSERAALFLCAREPVMPSNSFIKSFFALFTQDPMVNWNGTNCTETTAAAGDTSRDDASFVQACRLYRENRFKEIIGVLNEVVARGSGEPYYFEALSSRAIFHLLRGDTQRALEDLNEVIKEPTITPELRSNALIKRATVYLFNDNFNESRQALDEAVSCCPKNPDALLHRGQLSVFQERFSDAVNDFDAAKDCGGEESVSEMQKAFSQVRMKMREGTTAMKSAIDQLIECCEKYPDRPDALVLCAQSLNVQGQKQKAAELFRKSLELDPENVGIEVHLRILEGDLNQDVEGTIEKLEALGQKDPTCQLVFETLGPMYLRQGEVKKALGAFDRALVVAYNQKEVKQLLMLKTMTEVHLMISEQYPDLAKLPLQFLPQQ</sequence>